<keyword evidence="7 13" id="KW-0418">Kinase</keyword>
<dbReference type="EMBL" id="HBHY01002050">
    <property type="protein sequence ID" value="CAE0126923.1"/>
    <property type="molecule type" value="Transcribed_RNA"/>
</dbReference>
<keyword evidence="8" id="KW-0862">Zinc</keyword>
<sequence length="193" mass="21440">MFAGKTTHLLKRVQTLRSEGLMVELVKPSVDDRYDLNSIVSHNQMKLPATVVDMLADVPEAIGPERWKRADVVGIDEGQFFPDLEATVRDWVDKHDKHVLVYGLKGSHTRRAFGEMHKLLANADKFEMLEAKCKCCGAPAPHSVKLEGDQRVVEKVGGKEMYAAVCRYHYNMLKSSGTISSQANQAGQEGSVV</sequence>
<keyword evidence="3 13" id="KW-0237">DNA synthesis</keyword>
<evidence type="ECO:0000256" key="6">
    <source>
        <dbReference type="ARBA" id="ARBA00022741"/>
    </source>
</evidence>
<dbReference type="EC" id="2.7.1.21" evidence="2 13"/>
<dbReference type="PANTHER" id="PTHR11441:SF0">
    <property type="entry name" value="THYMIDINE KINASE, CYTOSOLIC"/>
    <property type="match status" value="1"/>
</dbReference>
<dbReference type="PANTHER" id="PTHR11441">
    <property type="entry name" value="THYMIDINE KINASE"/>
    <property type="match status" value="1"/>
</dbReference>
<dbReference type="PIRSF" id="PIRSF035805">
    <property type="entry name" value="TK_cell"/>
    <property type="match status" value="1"/>
</dbReference>
<proteinExistence type="inferred from homology"/>
<dbReference type="InterPro" id="IPR020633">
    <property type="entry name" value="Thymidine_kinase_CS"/>
</dbReference>
<evidence type="ECO:0000256" key="3">
    <source>
        <dbReference type="ARBA" id="ARBA00022634"/>
    </source>
</evidence>
<dbReference type="GO" id="GO:0046872">
    <property type="term" value="F:metal ion binding"/>
    <property type="evidence" value="ECO:0007669"/>
    <property type="project" value="UniProtKB-KW"/>
</dbReference>
<name>A0A7S3F614_9VIRI</name>
<evidence type="ECO:0000313" key="15">
    <source>
        <dbReference type="EMBL" id="CAE0126923.1"/>
    </source>
</evidence>
<dbReference type="PROSITE" id="PS00603">
    <property type="entry name" value="TK_CELLULAR_TYPE"/>
    <property type="match status" value="1"/>
</dbReference>
<evidence type="ECO:0000256" key="10">
    <source>
        <dbReference type="ARBA" id="ARBA00048254"/>
    </source>
</evidence>
<dbReference type="SUPFAM" id="SSF57716">
    <property type="entry name" value="Glucocorticoid receptor-like (DNA-binding domain)"/>
    <property type="match status" value="1"/>
</dbReference>
<dbReference type="InterPro" id="IPR027417">
    <property type="entry name" value="P-loop_NTPase"/>
</dbReference>
<evidence type="ECO:0000256" key="4">
    <source>
        <dbReference type="ARBA" id="ARBA00022679"/>
    </source>
</evidence>
<dbReference type="Pfam" id="PF00265">
    <property type="entry name" value="TK"/>
    <property type="match status" value="1"/>
</dbReference>
<comment type="similarity">
    <text evidence="1 14">Belongs to the thymidine kinase family.</text>
</comment>
<dbReference type="InterPro" id="IPR001267">
    <property type="entry name" value="Thymidine_kinase"/>
</dbReference>
<reference evidence="15" key="1">
    <citation type="submission" date="2021-01" db="EMBL/GenBank/DDBJ databases">
        <authorList>
            <person name="Corre E."/>
            <person name="Pelletier E."/>
            <person name="Niang G."/>
            <person name="Scheremetjew M."/>
            <person name="Finn R."/>
            <person name="Kale V."/>
            <person name="Holt S."/>
            <person name="Cochrane G."/>
            <person name="Meng A."/>
            <person name="Brown T."/>
            <person name="Cohen L."/>
        </authorList>
    </citation>
    <scope>NUCLEOTIDE SEQUENCE</scope>
    <source>
        <strain evidence="15">RCC927</strain>
    </source>
</reference>
<feature type="binding site" evidence="12">
    <location>
        <position position="108"/>
    </location>
    <ligand>
        <name>substrate</name>
    </ligand>
</feature>
<evidence type="ECO:0000256" key="14">
    <source>
        <dbReference type="RuleBase" id="RU004165"/>
    </source>
</evidence>
<gene>
    <name evidence="15" type="ORF">PSIN1315_LOCUS1289</name>
</gene>
<dbReference type="Gene3D" id="3.30.60.20">
    <property type="match status" value="1"/>
</dbReference>
<accession>A0A7S3F614</accession>
<dbReference type="FunFam" id="3.40.50.300:FF:000948">
    <property type="entry name" value="Thymidine kinase"/>
    <property type="match status" value="1"/>
</dbReference>
<evidence type="ECO:0000256" key="7">
    <source>
        <dbReference type="ARBA" id="ARBA00022777"/>
    </source>
</evidence>
<organism evidence="15">
    <name type="scientific">Prasinoderma singulare</name>
    <dbReference type="NCBI Taxonomy" id="676789"/>
    <lineage>
        <taxon>Eukaryota</taxon>
        <taxon>Viridiplantae</taxon>
        <taxon>Prasinodermophyta</taxon>
        <taxon>Prasinodermophyceae</taxon>
        <taxon>Prasinodermales</taxon>
        <taxon>Prasinodermaceae</taxon>
        <taxon>Prasinoderma</taxon>
    </lineage>
</organism>
<evidence type="ECO:0000256" key="5">
    <source>
        <dbReference type="ARBA" id="ARBA00022723"/>
    </source>
</evidence>
<dbReference type="GO" id="GO:0046104">
    <property type="term" value="P:thymidine metabolic process"/>
    <property type="evidence" value="ECO:0007669"/>
    <property type="project" value="TreeGrafter"/>
</dbReference>
<dbReference type="Gene3D" id="3.40.50.300">
    <property type="entry name" value="P-loop containing nucleotide triphosphate hydrolases"/>
    <property type="match status" value="1"/>
</dbReference>
<protein>
    <recommendedName>
        <fullName evidence="2 13">Thymidine kinase</fullName>
        <ecNumber evidence="2 13">2.7.1.21</ecNumber>
    </recommendedName>
</protein>
<evidence type="ECO:0000256" key="1">
    <source>
        <dbReference type="ARBA" id="ARBA00007587"/>
    </source>
</evidence>
<evidence type="ECO:0000256" key="11">
    <source>
        <dbReference type="PIRSR" id="PIRSR035805-1"/>
    </source>
</evidence>
<feature type="binding site" evidence="12">
    <location>
        <position position="162"/>
    </location>
    <ligand>
        <name>substrate</name>
    </ligand>
</feature>
<dbReference type="GO" id="GO:0071897">
    <property type="term" value="P:DNA biosynthetic process"/>
    <property type="evidence" value="ECO:0007669"/>
    <property type="project" value="UniProtKB-KW"/>
</dbReference>
<feature type="active site" description="Proton acceptor" evidence="11">
    <location>
        <position position="77"/>
    </location>
</feature>
<comment type="catalytic activity">
    <reaction evidence="10 13">
        <text>thymidine + ATP = dTMP + ADP + H(+)</text>
        <dbReference type="Rhea" id="RHEA:19129"/>
        <dbReference type="ChEBI" id="CHEBI:15378"/>
        <dbReference type="ChEBI" id="CHEBI:17748"/>
        <dbReference type="ChEBI" id="CHEBI:30616"/>
        <dbReference type="ChEBI" id="CHEBI:63528"/>
        <dbReference type="ChEBI" id="CHEBI:456216"/>
        <dbReference type="EC" id="2.7.1.21"/>
    </reaction>
</comment>
<evidence type="ECO:0000256" key="2">
    <source>
        <dbReference type="ARBA" id="ARBA00012118"/>
    </source>
</evidence>
<evidence type="ECO:0000256" key="12">
    <source>
        <dbReference type="PIRSR" id="PIRSR035805-2"/>
    </source>
</evidence>
<keyword evidence="9 13" id="KW-0067">ATP-binding</keyword>
<dbReference type="SUPFAM" id="SSF52540">
    <property type="entry name" value="P-loop containing nucleoside triphosphate hydrolases"/>
    <property type="match status" value="1"/>
</dbReference>
<evidence type="ECO:0000256" key="8">
    <source>
        <dbReference type="ARBA" id="ARBA00022833"/>
    </source>
</evidence>
<keyword evidence="4 13" id="KW-0808">Transferase</keyword>
<evidence type="ECO:0000256" key="9">
    <source>
        <dbReference type="ARBA" id="ARBA00022840"/>
    </source>
</evidence>
<keyword evidence="6 13" id="KW-0547">Nucleotide-binding</keyword>
<dbReference type="GO" id="GO:0004797">
    <property type="term" value="F:thymidine kinase activity"/>
    <property type="evidence" value="ECO:0007669"/>
    <property type="project" value="UniProtKB-EC"/>
</dbReference>
<dbReference type="GO" id="GO:0005524">
    <property type="term" value="F:ATP binding"/>
    <property type="evidence" value="ECO:0007669"/>
    <property type="project" value="UniProtKB-KW"/>
</dbReference>
<keyword evidence="5" id="KW-0479">Metal-binding</keyword>
<dbReference type="AlphaFoldDB" id="A0A7S3F614"/>
<evidence type="ECO:0000256" key="13">
    <source>
        <dbReference type="RuleBase" id="RU000544"/>
    </source>
</evidence>